<keyword evidence="7" id="KW-0969">Cilium</keyword>
<dbReference type="Proteomes" id="UP001293718">
    <property type="component" value="Unassembled WGS sequence"/>
</dbReference>
<dbReference type="PIRSF" id="PIRSF039090">
    <property type="entry name" value="Flis"/>
    <property type="match status" value="1"/>
</dbReference>
<keyword evidence="7" id="KW-0282">Flagellum</keyword>
<comment type="subcellular location">
    <subcellularLocation>
        <location evidence="1 6">Cytoplasm</location>
        <location evidence="1 6">Cytosol</location>
    </subcellularLocation>
</comment>
<keyword evidence="5" id="KW-0143">Chaperone</keyword>
<name>A0ABU5IDP5_9BURK</name>
<accession>A0ABU5IDP5</accession>
<dbReference type="CDD" id="cd16098">
    <property type="entry name" value="FliS"/>
    <property type="match status" value="1"/>
</dbReference>
<evidence type="ECO:0000313" key="7">
    <source>
        <dbReference type="EMBL" id="MDZ5457240.1"/>
    </source>
</evidence>
<comment type="similarity">
    <text evidence="2 6">Belongs to the FliS family.</text>
</comment>
<proteinExistence type="inferred from homology"/>
<keyword evidence="7" id="KW-0966">Cell projection</keyword>
<reference evidence="7 8" key="1">
    <citation type="submission" date="2023-11" db="EMBL/GenBank/DDBJ databases">
        <title>Draft genome of Azohydromonas lata strain H1 (DSM1123), a polyhydroxyalkanoate producer.</title>
        <authorList>
            <person name="Traversa D."/>
            <person name="D'Addabbo P."/>
            <person name="Pazzani C."/>
            <person name="Manzari C."/>
            <person name="Chiara M."/>
            <person name="Scrascia M."/>
        </authorList>
    </citation>
    <scope>NUCLEOTIDE SEQUENCE [LARGE SCALE GENOMIC DNA]</scope>
    <source>
        <strain evidence="7 8">H1</strain>
    </source>
</reference>
<dbReference type="RefSeq" id="WP_066332530.1">
    <property type="nucleotide sequence ID" value="NZ_JAXOJX010000016.1"/>
</dbReference>
<evidence type="ECO:0000256" key="1">
    <source>
        <dbReference type="ARBA" id="ARBA00004514"/>
    </source>
</evidence>
<organism evidence="7 8">
    <name type="scientific">Azohydromonas lata</name>
    <dbReference type="NCBI Taxonomy" id="45677"/>
    <lineage>
        <taxon>Bacteria</taxon>
        <taxon>Pseudomonadati</taxon>
        <taxon>Pseudomonadota</taxon>
        <taxon>Betaproteobacteria</taxon>
        <taxon>Burkholderiales</taxon>
        <taxon>Sphaerotilaceae</taxon>
        <taxon>Azohydromonas</taxon>
    </lineage>
</organism>
<protein>
    <recommendedName>
        <fullName evidence="6">Flagellar secretion chaperone FliS</fullName>
    </recommendedName>
</protein>
<keyword evidence="4 6" id="KW-1005">Bacterial flagellum biogenesis</keyword>
<evidence type="ECO:0000256" key="4">
    <source>
        <dbReference type="ARBA" id="ARBA00022795"/>
    </source>
</evidence>
<dbReference type="EMBL" id="JAXOJX010000016">
    <property type="protein sequence ID" value="MDZ5457240.1"/>
    <property type="molecule type" value="Genomic_DNA"/>
</dbReference>
<dbReference type="Pfam" id="PF02561">
    <property type="entry name" value="FliS"/>
    <property type="match status" value="1"/>
</dbReference>
<sequence>MYTASPFSRPPIAARTGLANAYHEVGVVTGVTTASPHRLVAMLYDGLMTELTKAQGAIGKKDVEGKCTAISRAVRIVDEGLKSALDLQQGGQIAQDLNELYAYVSMRLTLANLRSSPEMIEECKRLIEPVREAWKAIGPQVEGAR</sequence>
<comment type="caution">
    <text evidence="7">The sequence shown here is derived from an EMBL/GenBank/DDBJ whole genome shotgun (WGS) entry which is preliminary data.</text>
</comment>
<dbReference type="NCBIfam" id="TIGR00208">
    <property type="entry name" value="fliS"/>
    <property type="match status" value="1"/>
</dbReference>
<dbReference type="InterPro" id="IPR036584">
    <property type="entry name" value="FliS_sf"/>
</dbReference>
<evidence type="ECO:0000256" key="5">
    <source>
        <dbReference type="ARBA" id="ARBA00023186"/>
    </source>
</evidence>
<dbReference type="InterPro" id="IPR003713">
    <property type="entry name" value="FliS"/>
</dbReference>
<evidence type="ECO:0000256" key="6">
    <source>
        <dbReference type="PIRNR" id="PIRNR039090"/>
    </source>
</evidence>
<dbReference type="Gene3D" id="1.20.120.340">
    <property type="entry name" value="Flagellar protein FliS"/>
    <property type="match status" value="1"/>
</dbReference>
<evidence type="ECO:0000313" key="8">
    <source>
        <dbReference type="Proteomes" id="UP001293718"/>
    </source>
</evidence>
<evidence type="ECO:0000256" key="3">
    <source>
        <dbReference type="ARBA" id="ARBA00022490"/>
    </source>
</evidence>
<dbReference type="PANTHER" id="PTHR34773">
    <property type="entry name" value="FLAGELLAR SECRETION CHAPERONE FLIS"/>
    <property type="match status" value="1"/>
</dbReference>
<dbReference type="PANTHER" id="PTHR34773:SF1">
    <property type="entry name" value="FLAGELLAR SECRETION CHAPERONE FLIS"/>
    <property type="match status" value="1"/>
</dbReference>
<keyword evidence="8" id="KW-1185">Reference proteome</keyword>
<keyword evidence="3 6" id="KW-0963">Cytoplasm</keyword>
<evidence type="ECO:0000256" key="2">
    <source>
        <dbReference type="ARBA" id="ARBA00008787"/>
    </source>
</evidence>
<gene>
    <name evidence="7" type="primary">fliS</name>
    <name evidence="7" type="ORF">SM757_11730</name>
</gene>
<dbReference type="SUPFAM" id="SSF101116">
    <property type="entry name" value="Flagellar export chaperone FliS"/>
    <property type="match status" value="1"/>
</dbReference>